<dbReference type="EMBL" id="CAKOGL010000020">
    <property type="protein sequence ID" value="CAH2098927.1"/>
    <property type="molecule type" value="Genomic_DNA"/>
</dbReference>
<evidence type="ECO:0000313" key="12">
    <source>
        <dbReference type="EMBL" id="CAH2098942.1"/>
    </source>
</evidence>
<protein>
    <submittedName>
        <fullName evidence="6">Uncharacterized protein</fullName>
    </submittedName>
</protein>
<evidence type="ECO:0000313" key="9">
    <source>
        <dbReference type="EMBL" id="CAH2098939.1"/>
    </source>
</evidence>
<dbReference type="EMBL" id="CAKOGL010000020">
    <property type="protein sequence ID" value="CAH2098935.1"/>
    <property type="molecule type" value="Genomic_DNA"/>
</dbReference>
<evidence type="ECO:0000313" key="8">
    <source>
        <dbReference type="EMBL" id="CAH2098937.1"/>
    </source>
</evidence>
<dbReference type="EMBL" id="CAKOGL010000020">
    <property type="protein sequence ID" value="CAH2098934.1"/>
    <property type="molecule type" value="Genomic_DNA"/>
</dbReference>
<evidence type="ECO:0000313" key="4">
    <source>
        <dbReference type="EMBL" id="CAH2098929.1"/>
    </source>
</evidence>
<dbReference type="EMBL" id="CAKOGL010000020">
    <property type="protein sequence ID" value="CAH2098941.1"/>
    <property type="molecule type" value="Genomic_DNA"/>
</dbReference>
<evidence type="ECO:0000313" key="5">
    <source>
        <dbReference type="EMBL" id="CAH2098931.1"/>
    </source>
</evidence>
<dbReference type="EMBL" id="CAKOGL010000020">
    <property type="protein sequence ID" value="CAH2098931.1"/>
    <property type="molecule type" value="Genomic_DNA"/>
</dbReference>
<dbReference type="EMBL" id="CAKOGL010000020">
    <property type="protein sequence ID" value="CAH2098938.1"/>
    <property type="molecule type" value="Genomic_DNA"/>
</dbReference>
<gene>
    <name evidence="2" type="ORF">EEDITHA_LOCUS13990</name>
    <name evidence="3" type="ORF">EEDITHA_LOCUS13991</name>
    <name evidence="4" type="ORF">EEDITHA_LOCUS13992</name>
    <name evidence="5" type="ORF">EEDITHA_LOCUS13993</name>
    <name evidence="6" type="ORF">EEDITHA_LOCUS13994</name>
    <name evidence="7" type="ORF">EEDITHA_LOCUS13995</name>
    <name evidence="8" type="ORF">EEDITHA_LOCUS13996</name>
    <name evidence="9" type="ORF">EEDITHA_LOCUS13997</name>
    <name evidence="10" type="ORF">EEDITHA_LOCUS13998</name>
    <name evidence="11" type="ORF">EEDITHA_LOCUS13999</name>
    <name evidence="12" type="ORF">EEDITHA_LOCUS14000</name>
    <name evidence="13" type="ORF">EEDITHA_LOCUS14001</name>
</gene>
<organism evidence="6 14">
    <name type="scientific">Euphydryas editha</name>
    <name type="common">Edith's checkerspot</name>
    <dbReference type="NCBI Taxonomy" id="104508"/>
    <lineage>
        <taxon>Eukaryota</taxon>
        <taxon>Metazoa</taxon>
        <taxon>Ecdysozoa</taxon>
        <taxon>Arthropoda</taxon>
        <taxon>Hexapoda</taxon>
        <taxon>Insecta</taxon>
        <taxon>Pterygota</taxon>
        <taxon>Neoptera</taxon>
        <taxon>Endopterygota</taxon>
        <taxon>Lepidoptera</taxon>
        <taxon>Glossata</taxon>
        <taxon>Ditrysia</taxon>
        <taxon>Papilionoidea</taxon>
        <taxon>Nymphalidae</taxon>
        <taxon>Nymphalinae</taxon>
        <taxon>Euphydryas</taxon>
    </lineage>
</organism>
<proteinExistence type="predicted"/>
<feature type="compositionally biased region" description="Basic residues" evidence="1">
    <location>
        <begin position="11"/>
        <end position="29"/>
    </location>
</feature>
<feature type="compositionally biased region" description="Low complexity" evidence="1">
    <location>
        <begin position="1"/>
        <end position="10"/>
    </location>
</feature>
<dbReference type="EMBL" id="CAKOGL010000020">
    <property type="protein sequence ID" value="CAH2098936.1"/>
    <property type="molecule type" value="Genomic_DNA"/>
</dbReference>
<keyword evidence="14" id="KW-1185">Reference proteome</keyword>
<dbReference type="EMBL" id="CAKOGL010000020">
    <property type="protein sequence ID" value="CAH2098943.1"/>
    <property type="molecule type" value="Genomic_DNA"/>
</dbReference>
<evidence type="ECO:0000313" key="11">
    <source>
        <dbReference type="EMBL" id="CAH2098941.1"/>
    </source>
</evidence>
<evidence type="ECO:0000313" key="2">
    <source>
        <dbReference type="EMBL" id="CAH2098925.1"/>
    </source>
</evidence>
<evidence type="ECO:0000313" key="7">
    <source>
        <dbReference type="EMBL" id="CAH2098935.1"/>
    </source>
</evidence>
<name>A0AAU9UIF1_EUPED</name>
<dbReference type="EMBL" id="CAKOGL010000020">
    <property type="protein sequence ID" value="CAH2098942.1"/>
    <property type="molecule type" value="Genomic_DNA"/>
</dbReference>
<reference evidence="6" key="1">
    <citation type="submission" date="2022-03" db="EMBL/GenBank/DDBJ databases">
        <authorList>
            <person name="Tunstrom K."/>
        </authorList>
    </citation>
    <scope>NUCLEOTIDE SEQUENCE</scope>
</reference>
<dbReference type="AlphaFoldDB" id="A0AAU9UIF1"/>
<evidence type="ECO:0000313" key="13">
    <source>
        <dbReference type="EMBL" id="CAH2098943.1"/>
    </source>
</evidence>
<evidence type="ECO:0000313" key="6">
    <source>
        <dbReference type="EMBL" id="CAH2098933.1"/>
    </source>
</evidence>
<sequence length="117" mass="12429">MYCVAGAGRAAGRRRRHRAPRAARRRRRTARRAARGECCRVCTVSRALAVLPVAAGGTARPALRVAAGGQHAVLLVVSAVVYVLCRGRWPCCRSPPAAPRAPRCASPPADSTPCCSW</sequence>
<dbReference type="EMBL" id="CAKOGL010000020">
    <property type="protein sequence ID" value="CAH2098928.1"/>
    <property type="molecule type" value="Genomic_DNA"/>
</dbReference>
<dbReference type="EMBL" id="CAKOGL010000020">
    <property type="protein sequence ID" value="CAH2098932.1"/>
    <property type="molecule type" value="Genomic_DNA"/>
</dbReference>
<evidence type="ECO:0000313" key="3">
    <source>
        <dbReference type="EMBL" id="CAH2098927.1"/>
    </source>
</evidence>
<dbReference type="EMBL" id="CAKOGL010000020">
    <property type="protein sequence ID" value="CAH2098930.1"/>
    <property type="molecule type" value="Genomic_DNA"/>
</dbReference>
<dbReference type="EMBL" id="CAKOGL010000020">
    <property type="protein sequence ID" value="CAH2098933.1"/>
    <property type="molecule type" value="Genomic_DNA"/>
</dbReference>
<evidence type="ECO:0000256" key="1">
    <source>
        <dbReference type="SAM" id="MobiDB-lite"/>
    </source>
</evidence>
<dbReference type="EMBL" id="CAKOGL010000020">
    <property type="protein sequence ID" value="CAH2098940.1"/>
    <property type="molecule type" value="Genomic_DNA"/>
</dbReference>
<dbReference type="EMBL" id="CAKOGL010000020">
    <property type="protein sequence ID" value="CAH2098939.1"/>
    <property type="molecule type" value="Genomic_DNA"/>
</dbReference>
<dbReference type="EMBL" id="CAKOGL010000020">
    <property type="protein sequence ID" value="CAH2098925.1"/>
    <property type="molecule type" value="Genomic_DNA"/>
</dbReference>
<evidence type="ECO:0000313" key="14">
    <source>
        <dbReference type="Proteomes" id="UP001153954"/>
    </source>
</evidence>
<dbReference type="Proteomes" id="UP001153954">
    <property type="component" value="Unassembled WGS sequence"/>
</dbReference>
<comment type="caution">
    <text evidence="6">The sequence shown here is derived from an EMBL/GenBank/DDBJ whole genome shotgun (WGS) entry which is preliminary data.</text>
</comment>
<accession>A0AAU9UIF1</accession>
<feature type="region of interest" description="Disordered" evidence="1">
    <location>
        <begin position="1"/>
        <end position="29"/>
    </location>
</feature>
<dbReference type="EMBL" id="CAKOGL010000020">
    <property type="protein sequence ID" value="CAH2098937.1"/>
    <property type="molecule type" value="Genomic_DNA"/>
</dbReference>
<dbReference type="EMBL" id="CAKOGL010000020">
    <property type="protein sequence ID" value="CAH2098929.1"/>
    <property type="molecule type" value="Genomic_DNA"/>
</dbReference>
<dbReference type="EMBL" id="CAKOGL010000020">
    <property type="protein sequence ID" value="CAH2098926.1"/>
    <property type="molecule type" value="Genomic_DNA"/>
</dbReference>
<evidence type="ECO:0000313" key="10">
    <source>
        <dbReference type="EMBL" id="CAH2098940.1"/>
    </source>
</evidence>